<dbReference type="InterPro" id="IPR002171">
    <property type="entry name" value="Ribosomal_uL2"/>
</dbReference>
<dbReference type="GO" id="GO:0005840">
    <property type="term" value="C:ribosome"/>
    <property type="evidence" value="ECO:0007669"/>
    <property type="project" value="UniProtKB-KW"/>
</dbReference>
<dbReference type="SUPFAM" id="SSF50104">
    <property type="entry name" value="Translation proteins SH3-like domain"/>
    <property type="match status" value="1"/>
</dbReference>
<feature type="domain" description="Large ribosomal subunit protein uL2 C-terminal" evidence="4">
    <location>
        <begin position="86"/>
        <end position="221"/>
    </location>
</feature>
<dbReference type="InterPro" id="IPR014726">
    <property type="entry name" value="Ribosomal_uL2_dom3"/>
</dbReference>
<dbReference type="Gene3D" id="2.30.30.30">
    <property type="match status" value="1"/>
</dbReference>
<evidence type="ECO:0000256" key="2">
    <source>
        <dbReference type="ARBA" id="ARBA00022980"/>
    </source>
</evidence>
<name>A0ABQ7HXP8_9MICR</name>
<gene>
    <name evidence="5" type="primary">RPL8</name>
    <name evidence="5" type="ORF">TCON_1892</name>
</gene>
<dbReference type="InterPro" id="IPR014722">
    <property type="entry name" value="Rib_uL2_dom2"/>
</dbReference>
<proteinExistence type="inferred from homology"/>
<sequence length="245" mass="26234">MSKVIRKLRNLKPHHRGNKMYKKGPSMIPNTEAGQTFVIDQIVHERGRAAPLVVLKHGEKSTRSYLVAVEGNYVGQKIEVGSGVPFKLGNCLPLREIPESTAITAVEMRPGDGGRLGRASGSFSTIISHNRDANTTTIKLPSGVKKVVSSDVKAVIGIVAGGGVSDKPLLKAGAAYYKYKAKNIAWPKVSGVAMNPVDHPHGGGNHQHIGHPSTISRHAPPGQKVGLIAARRTGYRKGKKREVAK</sequence>
<accession>A0ABQ7HXP8</accession>
<dbReference type="InterPro" id="IPR022669">
    <property type="entry name" value="Ribosomal_uL2_C"/>
</dbReference>
<comment type="similarity">
    <text evidence="1">Belongs to the universal ribosomal protein uL2 family.</text>
</comment>
<dbReference type="Proteomes" id="UP001516464">
    <property type="component" value="Unassembled WGS sequence"/>
</dbReference>
<evidence type="ECO:0000256" key="3">
    <source>
        <dbReference type="ARBA" id="ARBA00023274"/>
    </source>
</evidence>
<dbReference type="PIRSF" id="PIRSF002158">
    <property type="entry name" value="Ribosomal_L2"/>
    <property type="match status" value="1"/>
</dbReference>
<organism evidence="5 6">
    <name type="scientific">Astathelohania contejeani</name>
    <dbReference type="NCBI Taxonomy" id="164912"/>
    <lineage>
        <taxon>Eukaryota</taxon>
        <taxon>Fungi</taxon>
        <taxon>Fungi incertae sedis</taxon>
        <taxon>Microsporidia</taxon>
        <taxon>Astathelohaniidae</taxon>
        <taxon>Astathelohania</taxon>
    </lineage>
</organism>
<dbReference type="PANTHER" id="PTHR13691">
    <property type="entry name" value="RIBOSOMAL PROTEIN L2"/>
    <property type="match status" value="1"/>
</dbReference>
<dbReference type="InterPro" id="IPR012340">
    <property type="entry name" value="NA-bd_OB-fold"/>
</dbReference>
<keyword evidence="6" id="KW-1185">Reference proteome</keyword>
<dbReference type="PANTHER" id="PTHR13691:SF16">
    <property type="entry name" value="LARGE RIBOSOMAL SUBUNIT PROTEIN UL2"/>
    <property type="match status" value="1"/>
</dbReference>
<dbReference type="InterPro" id="IPR008991">
    <property type="entry name" value="Translation_prot_SH3-like_sf"/>
</dbReference>
<comment type="caution">
    <text evidence="5">The sequence shown here is derived from an EMBL/GenBank/DDBJ whole genome shotgun (WGS) entry which is preliminary data.</text>
</comment>
<evidence type="ECO:0000256" key="1">
    <source>
        <dbReference type="ARBA" id="ARBA00005636"/>
    </source>
</evidence>
<dbReference type="Gene3D" id="4.10.950.10">
    <property type="entry name" value="Ribosomal protein L2, domain 3"/>
    <property type="match status" value="1"/>
</dbReference>
<dbReference type="Gene3D" id="2.40.50.140">
    <property type="entry name" value="Nucleic acid-binding proteins"/>
    <property type="match status" value="1"/>
</dbReference>
<dbReference type="SUPFAM" id="SSF50249">
    <property type="entry name" value="Nucleic acid-binding proteins"/>
    <property type="match status" value="1"/>
</dbReference>
<evidence type="ECO:0000313" key="6">
    <source>
        <dbReference type="Proteomes" id="UP001516464"/>
    </source>
</evidence>
<reference evidence="5 6" key="1">
    <citation type="submission" date="2019-01" db="EMBL/GenBank/DDBJ databases">
        <title>Genomes sequencing and comparative genomics of infectious freshwater microsporidia, Cucumispora dikerogammari and Thelohania contejeani.</title>
        <authorList>
            <person name="Cormier A."/>
            <person name="Giraud I."/>
            <person name="Wattier R."/>
            <person name="Teixeira M."/>
            <person name="Grandjean F."/>
            <person name="Rigaud T."/>
            <person name="Cordaux R."/>
        </authorList>
    </citation>
    <scope>NUCLEOTIDE SEQUENCE [LARGE SCALE GENOMIC DNA]</scope>
    <source>
        <strain evidence="5">T1</strain>
        <tissue evidence="5">Spores</tissue>
    </source>
</reference>
<evidence type="ECO:0000313" key="5">
    <source>
        <dbReference type="EMBL" id="KAF7682892.1"/>
    </source>
</evidence>
<dbReference type="SMART" id="SM01382">
    <property type="entry name" value="Ribosomal_L2_C"/>
    <property type="match status" value="1"/>
</dbReference>
<protein>
    <submittedName>
        <fullName evidence="5">60S ribosomal protein L8</fullName>
    </submittedName>
</protein>
<dbReference type="EMBL" id="SBIQ01000162">
    <property type="protein sequence ID" value="KAF7682892.1"/>
    <property type="molecule type" value="Genomic_DNA"/>
</dbReference>
<evidence type="ECO:0000259" key="4">
    <source>
        <dbReference type="SMART" id="SM01382"/>
    </source>
</evidence>
<dbReference type="Pfam" id="PF03947">
    <property type="entry name" value="Ribosomal_L2_C"/>
    <property type="match status" value="1"/>
</dbReference>
<keyword evidence="3" id="KW-0687">Ribonucleoprotein</keyword>
<keyword evidence="2 5" id="KW-0689">Ribosomal protein</keyword>